<reference evidence="5 6" key="1">
    <citation type="submission" date="2019-07" db="EMBL/GenBank/DDBJ databases">
        <title>Genomic Encyclopedia of Type Strains, Phase IV (KMG-IV): sequencing the most valuable type-strain genomes for metagenomic binning, comparative biology and taxonomic classification.</title>
        <authorList>
            <person name="Goeker M."/>
        </authorList>
    </citation>
    <scope>NUCLEOTIDE SEQUENCE [LARGE SCALE GENOMIC DNA]</scope>
    <source>
        <strain evidence="5 6">SS015</strain>
    </source>
</reference>
<dbReference type="RefSeq" id="WP_148896236.1">
    <property type="nucleotide sequence ID" value="NZ_VNIB01000008.1"/>
</dbReference>
<dbReference type="SUPFAM" id="SSF52317">
    <property type="entry name" value="Class I glutamine amidotransferase-like"/>
    <property type="match status" value="1"/>
</dbReference>
<dbReference type="Proteomes" id="UP000324159">
    <property type="component" value="Unassembled WGS sequence"/>
</dbReference>
<proteinExistence type="inferred from homology"/>
<dbReference type="Gene3D" id="3.40.50.880">
    <property type="match status" value="1"/>
</dbReference>
<keyword evidence="5" id="KW-0378">Hydrolase</keyword>
<dbReference type="InterPro" id="IPR002818">
    <property type="entry name" value="DJ-1/PfpI"/>
</dbReference>
<dbReference type="Pfam" id="PF01965">
    <property type="entry name" value="DJ-1_PfpI"/>
    <property type="match status" value="1"/>
</dbReference>
<evidence type="ECO:0000256" key="3">
    <source>
        <dbReference type="ARBA" id="ARBA00038493"/>
    </source>
</evidence>
<dbReference type="InterPro" id="IPR029062">
    <property type="entry name" value="Class_I_gatase-like"/>
</dbReference>
<comment type="similarity">
    <text evidence="3">Belongs to the peptidase C56 family. HSP31-like subfamily.</text>
</comment>
<dbReference type="PANTHER" id="PTHR48094:SF11">
    <property type="entry name" value="GLUTATHIONE-INDEPENDENT GLYOXALASE HSP31-RELATED"/>
    <property type="match status" value="1"/>
</dbReference>
<keyword evidence="6" id="KW-1185">Reference proteome</keyword>
<keyword evidence="1" id="KW-0346">Stress response</keyword>
<dbReference type="OrthoDB" id="9792284at2"/>
<evidence type="ECO:0000259" key="4">
    <source>
        <dbReference type="Pfam" id="PF01965"/>
    </source>
</evidence>
<evidence type="ECO:0000256" key="2">
    <source>
        <dbReference type="ARBA" id="ARBA00023239"/>
    </source>
</evidence>
<dbReference type="AlphaFoldDB" id="A0A5D3WH65"/>
<dbReference type="InterPro" id="IPR050325">
    <property type="entry name" value="Prot/Nucl_acid_deglycase"/>
</dbReference>
<gene>
    <name evidence="5" type="ORF">EDC39_108103</name>
</gene>
<dbReference type="GO" id="GO:0006508">
    <property type="term" value="P:proteolysis"/>
    <property type="evidence" value="ECO:0007669"/>
    <property type="project" value="UniProtKB-KW"/>
</dbReference>
<sequence length="224" mass="24046">MSVPDRKILMVVTSHDCIDVDHPTGLWLEEFAVPWQIFRAAGISVTVASPLGGAAPLDPRSLEDDARVAAWAEARSALMETMPLRTLPMHRFDAVFLVGGHGTMFDFPECPELQVLLRTHFANGSLVAAVCHGPAGLVGVDLDDGSPLVAGRRLTAFTDAEERAVELDGLMPFLLESELRERGADFVAGEAWRSHVEIDGNLITGQNPASSAAAAEAVLQRLPD</sequence>
<evidence type="ECO:0000313" key="5">
    <source>
        <dbReference type="EMBL" id="TYO98166.1"/>
    </source>
</evidence>
<feature type="domain" description="DJ-1/PfpI" evidence="4">
    <location>
        <begin position="30"/>
        <end position="219"/>
    </location>
</feature>
<accession>A0A5D3WH65</accession>
<dbReference type="CDD" id="cd03141">
    <property type="entry name" value="GATase1_Hsp31_like"/>
    <property type="match status" value="1"/>
</dbReference>
<dbReference type="GO" id="GO:0019243">
    <property type="term" value="P:methylglyoxal catabolic process to D-lactate via S-lactoyl-glutathione"/>
    <property type="evidence" value="ECO:0007669"/>
    <property type="project" value="TreeGrafter"/>
</dbReference>
<dbReference type="GO" id="GO:0019172">
    <property type="term" value="F:glyoxalase III activity"/>
    <property type="evidence" value="ECO:0007669"/>
    <property type="project" value="TreeGrafter"/>
</dbReference>
<keyword evidence="2" id="KW-0456">Lyase</keyword>
<dbReference type="GO" id="GO:0005737">
    <property type="term" value="C:cytoplasm"/>
    <property type="evidence" value="ECO:0007669"/>
    <property type="project" value="TreeGrafter"/>
</dbReference>
<protein>
    <submittedName>
        <fullName evidence="5">Putative intracellular protease/amidase</fullName>
    </submittedName>
</protein>
<organism evidence="5 6">
    <name type="scientific">Geothermobacter ehrlichii</name>
    <dbReference type="NCBI Taxonomy" id="213224"/>
    <lineage>
        <taxon>Bacteria</taxon>
        <taxon>Pseudomonadati</taxon>
        <taxon>Thermodesulfobacteriota</taxon>
        <taxon>Desulfuromonadia</taxon>
        <taxon>Desulfuromonadales</taxon>
        <taxon>Geothermobacteraceae</taxon>
        <taxon>Geothermobacter</taxon>
    </lineage>
</organism>
<dbReference type="PANTHER" id="PTHR48094">
    <property type="entry name" value="PROTEIN/NUCLEIC ACID DEGLYCASE DJ-1-RELATED"/>
    <property type="match status" value="1"/>
</dbReference>
<evidence type="ECO:0000256" key="1">
    <source>
        <dbReference type="ARBA" id="ARBA00023016"/>
    </source>
</evidence>
<keyword evidence="5" id="KW-0645">Protease</keyword>
<dbReference type="GO" id="GO:0008233">
    <property type="term" value="F:peptidase activity"/>
    <property type="evidence" value="ECO:0007669"/>
    <property type="project" value="UniProtKB-KW"/>
</dbReference>
<comment type="caution">
    <text evidence="5">The sequence shown here is derived from an EMBL/GenBank/DDBJ whole genome shotgun (WGS) entry which is preliminary data.</text>
</comment>
<evidence type="ECO:0000313" key="6">
    <source>
        <dbReference type="Proteomes" id="UP000324159"/>
    </source>
</evidence>
<dbReference type="EMBL" id="VNIB01000008">
    <property type="protein sequence ID" value="TYO98166.1"/>
    <property type="molecule type" value="Genomic_DNA"/>
</dbReference>
<name>A0A5D3WH65_9BACT</name>